<dbReference type="PROSITE" id="PS00018">
    <property type="entry name" value="EF_HAND_1"/>
    <property type="match status" value="1"/>
</dbReference>
<keyword evidence="2" id="KW-0732">Signal</keyword>
<dbReference type="HOGENOM" id="CLU_139961_0_0_1"/>
<proteinExistence type="predicted"/>
<keyword evidence="5" id="KW-1185">Reference proteome</keyword>
<dbReference type="PROSITE" id="PS50222">
    <property type="entry name" value="EF_HAND_2"/>
    <property type="match status" value="1"/>
</dbReference>
<organism evidence="4 5">
    <name type="scientific">Lottia gigantea</name>
    <name type="common">Giant owl limpet</name>
    <dbReference type="NCBI Taxonomy" id="225164"/>
    <lineage>
        <taxon>Eukaryota</taxon>
        <taxon>Metazoa</taxon>
        <taxon>Spiralia</taxon>
        <taxon>Lophotrochozoa</taxon>
        <taxon>Mollusca</taxon>
        <taxon>Gastropoda</taxon>
        <taxon>Patellogastropoda</taxon>
        <taxon>Lottioidea</taxon>
        <taxon>Lottiidae</taxon>
        <taxon>Lottia</taxon>
    </lineage>
</organism>
<evidence type="ECO:0000313" key="5">
    <source>
        <dbReference type="Proteomes" id="UP000030746"/>
    </source>
</evidence>
<dbReference type="Gene3D" id="1.10.238.10">
    <property type="entry name" value="EF-hand"/>
    <property type="match status" value="1"/>
</dbReference>
<dbReference type="InterPro" id="IPR018247">
    <property type="entry name" value="EF_Hand_1_Ca_BS"/>
</dbReference>
<evidence type="ECO:0000256" key="2">
    <source>
        <dbReference type="SAM" id="SignalP"/>
    </source>
</evidence>
<dbReference type="InterPro" id="IPR011992">
    <property type="entry name" value="EF-hand-dom_pair"/>
</dbReference>
<accession>V4A3C9</accession>
<feature type="domain" description="EF-hand" evidence="3">
    <location>
        <begin position="97"/>
        <end position="132"/>
    </location>
</feature>
<dbReference type="EMBL" id="KB202591">
    <property type="protein sequence ID" value="ESO89425.1"/>
    <property type="molecule type" value="Genomic_DNA"/>
</dbReference>
<protein>
    <recommendedName>
        <fullName evidence="3">EF-hand domain-containing protein</fullName>
    </recommendedName>
</protein>
<dbReference type="GO" id="GO:0005509">
    <property type="term" value="F:calcium ion binding"/>
    <property type="evidence" value="ECO:0007669"/>
    <property type="project" value="InterPro"/>
</dbReference>
<feature type="chain" id="PRO_5004716332" description="EF-hand domain-containing protein" evidence="2">
    <location>
        <begin position="22"/>
        <end position="135"/>
    </location>
</feature>
<evidence type="ECO:0000259" key="3">
    <source>
        <dbReference type="PROSITE" id="PS50222"/>
    </source>
</evidence>
<evidence type="ECO:0000256" key="1">
    <source>
        <dbReference type="ARBA" id="ARBA00022837"/>
    </source>
</evidence>
<reference evidence="4 5" key="1">
    <citation type="journal article" date="2013" name="Nature">
        <title>Insights into bilaterian evolution from three spiralian genomes.</title>
        <authorList>
            <person name="Simakov O."/>
            <person name="Marletaz F."/>
            <person name="Cho S.J."/>
            <person name="Edsinger-Gonzales E."/>
            <person name="Havlak P."/>
            <person name="Hellsten U."/>
            <person name="Kuo D.H."/>
            <person name="Larsson T."/>
            <person name="Lv J."/>
            <person name="Arendt D."/>
            <person name="Savage R."/>
            <person name="Osoegawa K."/>
            <person name="de Jong P."/>
            <person name="Grimwood J."/>
            <person name="Chapman J.A."/>
            <person name="Shapiro H."/>
            <person name="Aerts A."/>
            <person name="Otillar R.P."/>
            <person name="Terry A.Y."/>
            <person name="Boore J.L."/>
            <person name="Grigoriev I.V."/>
            <person name="Lindberg D.R."/>
            <person name="Seaver E.C."/>
            <person name="Weisblat D.A."/>
            <person name="Putnam N.H."/>
            <person name="Rokhsar D.S."/>
        </authorList>
    </citation>
    <scope>NUCLEOTIDE SEQUENCE [LARGE SCALE GENOMIC DNA]</scope>
</reference>
<dbReference type="InterPro" id="IPR002048">
    <property type="entry name" value="EF_hand_dom"/>
</dbReference>
<gene>
    <name evidence="4" type="ORF">LOTGIDRAFT_234279</name>
</gene>
<dbReference type="CTD" id="20249479"/>
<dbReference type="KEGG" id="lgi:LOTGIDRAFT_234279"/>
<keyword evidence="1" id="KW-0106">Calcium</keyword>
<feature type="signal peptide" evidence="2">
    <location>
        <begin position="1"/>
        <end position="21"/>
    </location>
</feature>
<name>V4A3C9_LOTGI</name>
<dbReference type="Proteomes" id="UP000030746">
    <property type="component" value="Unassembled WGS sequence"/>
</dbReference>
<sequence length="135" mass="15399">MKVAVILLVAMVMMMNQETESWRRFWTRIEPVARRIPVVRQVETGVRAVGRAVRAVGRFFRRWGKREIKDDEFEAAFNAAAADGILSEDEIQSVLGVSADELAEFIENFDMDNNGEISVSEYFFVTASSEEDDEE</sequence>
<dbReference type="SUPFAM" id="SSF47473">
    <property type="entry name" value="EF-hand"/>
    <property type="match status" value="1"/>
</dbReference>
<dbReference type="GeneID" id="20249479"/>
<evidence type="ECO:0000313" key="4">
    <source>
        <dbReference type="EMBL" id="ESO89425.1"/>
    </source>
</evidence>
<dbReference type="AlphaFoldDB" id="V4A3C9"/>
<dbReference type="RefSeq" id="XP_009059788.1">
    <property type="nucleotide sequence ID" value="XM_009061540.1"/>
</dbReference>